<dbReference type="GO" id="GO:0008233">
    <property type="term" value="F:peptidase activity"/>
    <property type="evidence" value="ECO:0007669"/>
    <property type="project" value="InterPro"/>
</dbReference>
<protein>
    <submittedName>
        <fullName evidence="2">M15 family peptidase</fullName>
    </submittedName>
</protein>
<accession>A0A7X4WAY5</accession>
<dbReference type="Proteomes" id="UP000465712">
    <property type="component" value="Unassembled WGS sequence"/>
</dbReference>
<evidence type="ECO:0000313" key="3">
    <source>
        <dbReference type="Proteomes" id="UP000465712"/>
    </source>
</evidence>
<comment type="caution">
    <text evidence="2">The sequence shown here is derived from an EMBL/GenBank/DDBJ whole genome shotgun (WGS) entry which is preliminary data.</text>
</comment>
<dbReference type="CDD" id="cd14845">
    <property type="entry name" value="L-Ala-D-Glu_peptidase_like"/>
    <property type="match status" value="1"/>
</dbReference>
<dbReference type="Pfam" id="PF13539">
    <property type="entry name" value="Peptidase_M15_4"/>
    <property type="match status" value="1"/>
</dbReference>
<dbReference type="Gene3D" id="3.30.1380.10">
    <property type="match status" value="1"/>
</dbReference>
<dbReference type="SUPFAM" id="SSF55166">
    <property type="entry name" value="Hedgehog/DD-peptidase"/>
    <property type="match status" value="1"/>
</dbReference>
<organism evidence="2 3">
    <name type="scientific">Photobacterium halotolerans</name>
    <dbReference type="NCBI Taxonomy" id="265726"/>
    <lineage>
        <taxon>Bacteria</taxon>
        <taxon>Pseudomonadati</taxon>
        <taxon>Pseudomonadota</taxon>
        <taxon>Gammaproteobacteria</taxon>
        <taxon>Vibrionales</taxon>
        <taxon>Vibrionaceae</taxon>
        <taxon>Photobacterium</taxon>
    </lineage>
</organism>
<dbReference type="InterPro" id="IPR009045">
    <property type="entry name" value="Zn_M74/Hedgehog-like"/>
</dbReference>
<name>A0A7X4WAY5_9GAMM</name>
<sequence>MNRKAVNSTVGDAVTNVGDVVSDTVSDIGKTVSGWILSARSHANMLGVDSRLKAVVSRALELSPYDFTITSGKRSAAEQNALYKKKASQLDGYNKKSKHQLGLAVDFMAYDENGKGTWDWKYYDAVSQAFKQAANELGVAITWGGDWVTFKDGPHIELRA</sequence>
<feature type="domain" description="Peptidase M15C" evidence="1">
    <location>
        <begin position="94"/>
        <end position="158"/>
    </location>
</feature>
<gene>
    <name evidence="2" type="ORF">CAG72_04725</name>
</gene>
<dbReference type="EMBL" id="WXWW01000078">
    <property type="protein sequence ID" value="NAW64515.1"/>
    <property type="molecule type" value="Genomic_DNA"/>
</dbReference>
<dbReference type="AlphaFoldDB" id="A0A7X4WAY5"/>
<reference evidence="2 3" key="1">
    <citation type="submission" date="2017-05" db="EMBL/GenBank/DDBJ databases">
        <title>High clonality and local adaptation shapes Vibrionaceae linages within an endangered oasis.</title>
        <authorList>
            <person name="Vazquez-Rosas-Landa M."/>
        </authorList>
    </citation>
    <scope>NUCLEOTIDE SEQUENCE [LARGE SCALE GENOMIC DNA]</scope>
    <source>
        <strain evidence="2 3">P46_P4S1P180</strain>
    </source>
</reference>
<dbReference type="InterPro" id="IPR039561">
    <property type="entry name" value="Peptidase_M15C"/>
</dbReference>
<evidence type="ECO:0000259" key="1">
    <source>
        <dbReference type="Pfam" id="PF13539"/>
    </source>
</evidence>
<evidence type="ECO:0000313" key="2">
    <source>
        <dbReference type="EMBL" id="NAW64515.1"/>
    </source>
</evidence>
<proteinExistence type="predicted"/>